<keyword evidence="1" id="KW-1133">Transmembrane helix</keyword>
<feature type="signal peptide" evidence="2">
    <location>
        <begin position="1"/>
        <end position="26"/>
    </location>
</feature>
<keyword evidence="1" id="KW-0472">Membrane</keyword>
<reference evidence="3" key="2">
    <citation type="submission" date="2017-11" db="EMBL/GenBank/DDBJ databases">
        <title>Coralsnake Venomics: Analyses of Venom Gland Transcriptomes and Proteomes of Six Brazilian Taxa.</title>
        <authorList>
            <person name="Aird S.D."/>
            <person name="Jorge da Silva N."/>
            <person name="Qiu L."/>
            <person name="Villar-Briones A."/>
            <person name="Aparecida-Saddi V."/>
            <person name="Campos-Telles M.P."/>
            <person name="Grau M."/>
            <person name="Mikheyev A.S."/>
        </authorList>
    </citation>
    <scope>NUCLEOTIDE SEQUENCE</scope>
    <source>
        <tissue evidence="3">Venom_gland</tissue>
    </source>
</reference>
<feature type="transmembrane region" description="Helical" evidence="1">
    <location>
        <begin position="98"/>
        <end position="116"/>
    </location>
</feature>
<dbReference type="EMBL" id="IACK01142675">
    <property type="protein sequence ID" value="LAA91870.1"/>
    <property type="molecule type" value="Transcribed_RNA"/>
</dbReference>
<feature type="chain" id="PRO_5013689630" evidence="2">
    <location>
        <begin position="27"/>
        <end position="144"/>
    </location>
</feature>
<evidence type="ECO:0000256" key="2">
    <source>
        <dbReference type="SAM" id="SignalP"/>
    </source>
</evidence>
<accession>A0A2D4J5T0</accession>
<dbReference type="AlphaFoldDB" id="A0A2D4J5T0"/>
<sequence>MLFPVMLILHLLYDFIFVSIHLKIEAWSQCQALLALFLPSLMSVSNKHFYNTNSHGNSIIFLQRSQYLFQLDQSICNHFPFGNSKFNISWFQSFTYDFLYDSILVCILIILVKMNMREGLILLLKPAPSLDPFRKKTLPLYDIF</sequence>
<organism evidence="3">
    <name type="scientific">Micrurus lemniscatus lemniscatus</name>
    <dbReference type="NCBI Taxonomy" id="129467"/>
    <lineage>
        <taxon>Eukaryota</taxon>
        <taxon>Metazoa</taxon>
        <taxon>Chordata</taxon>
        <taxon>Craniata</taxon>
        <taxon>Vertebrata</taxon>
        <taxon>Euteleostomi</taxon>
        <taxon>Lepidosauria</taxon>
        <taxon>Squamata</taxon>
        <taxon>Bifurcata</taxon>
        <taxon>Unidentata</taxon>
        <taxon>Episquamata</taxon>
        <taxon>Toxicofera</taxon>
        <taxon>Serpentes</taxon>
        <taxon>Colubroidea</taxon>
        <taxon>Elapidae</taxon>
        <taxon>Elapinae</taxon>
        <taxon>Micrurus</taxon>
    </lineage>
</organism>
<name>A0A2D4J5T0_MICLE</name>
<reference evidence="3" key="1">
    <citation type="submission" date="2017-07" db="EMBL/GenBank/DDBJ databases">
        <authorList>
            <person name="Mikheyev A."/>
            <person name="Grau M."/>
        </authorList>
    </citation>
    <scope>NUCLEOTIDE SEQUENCE</scope>
    <source>
        <tissue evidence="3">Venom_gland</tissue>
    </source>
</reference>
<protein>
    <submittedName>
        <fullName evidence="3">Uncharacterized protein</fullName>
    </submittedName>
</protein>
<keyword evidence="2" id="KW-0732">Signal</keyword>
<keyword evidence="1" id="KW-0812">Transmembrane</keyword>
<evidence type="ECO:0000256" key="1">
    <source>
        <dbReference type="SAM" id="Phobius"/>
    </source>
</evidence>
<proteinExistence type="predicted"/>
<evidence type="ECO:0000313" key="3">
    <source>
        <dbReference type="EMBL" id="LAA91870.1"/>
    </source>
</evidence>